<sequence>MPATSRGIAFLFFTFCLTSLGHCHDAASQATASESGDMDACTYTIVETIPEGINFSSGFTKHLTTYDAWTELINISTSEIKIASFYWTLSANLTTYPSAILGAQIYQHLLHAGKNRSINIKITQNAPNRRFPNVDSELLRASGAATVRNLNLTRLGHNGILHSKFWTVDGRHAYIGSANMDWRSLAQVKEVGILMRNCDRMVSDLEKIFEVYWEMSAENAKIPATWPANLSTTINSSSPAQMDLDGTSTSTYISSAPPFFTTPGRTEDIDAIIDVIRKAKEFIYVAVMNYLPLGYYSKPKRYWSVIDDALRRAAVENGIRVRLLVSKWNNTKPAMWNFVESLAALNTSGISIEVKAIVIPALTEEQQRTPYARVNHQKMMITDTAAYVGTSNWEPNYFIQTTGVGLVINQNSSYSVRGQLKAIFERDWNSNFTYYVRPGHRRKCL</sequence>
<dbReference type="EMBL" id="CM023488">
    <property type="protein sequence ID" value="KAH6924678.1"/>
    <property type="molecule type" value="Genomic_DNA"/>
</dbReference>
<protein>
    <submittedName>
        <fullName evidence="1">Uncharacterized protein</fullName>
    </submittedName>
</protein>
<accession>A0ACB7RTG6</accession>
<evidence type="ECO:0000313" key="2">
    <source>
        <dbReference type="Proteomes" id="UP000821845"/>
    </source>
</evidence>
<name>A0ACB7RTG6_HYAAI</name>
<gene>
    <name evidence="1" type="ORF">HPB50_021819</name>
</gene>
<keyword evidence="2" id="KW-1185">Reference proteome</keyword>
<proteinExistence type="predicted"/>
<reference evidence="1" key="1">
    <citation type="submission" date="2020-05" db="EMBL/GenBank/DDBJ databases">
        <title>Large-scale comparative analyses of tick genomes elucidate their genetic diversity and vector capacities.</title>
        <authorList>
            <person name="Jia N."/>
            <person name="Wang J."/>
            <person name="Shi W."/>
            <person name="Du L."/>
            <person name="Sun Y."/>
            <person name="Zhan W."/>
            <person name="Jiang J."/>
            <person name="Wang Q."/>
            <person name="Zhang B."/>
            <person name="Ji P."/>
            <person name="Sakyi L.B."/>
            <person name="Cui X."/>
            <person name="Yuan T."/>
            <person name="Jiang B."/>
            <person name="Yang W."/>
            <person name="Lam T.T.-Y."/>
            <person name="Chang Q."/>
            <person name="Ding S."/>
            <person name="Wang X."/>
            <person name="Zhu J."/>
            <person name="Ruan X."/>
            <person name="Zhao L."/>
            <person name="Wei J."/>
            <person name="Que T."/>
            <person name="Du C."/>
            <person name="Cheng J."/>
            <person name="Dai P."/>
            <person name="Han X."/>
            <person name="Huang E."/>
            <person name="Gao Y."/>
            <person name="Liu J."/>
            <person name="Shao H."/>
            <person name="Ye R."/>
            <person name="Li L."/>
            <person name="Wei W."/>
            <person name="Wang X."/>
            <person name="Wang C."/>
            <person name="Yang T."/>
            <person name="Huo Q."/>
            <person name="Li W."/>
            <person name="Guo W."/>
            <person name="Chen H."/>
            <person name="Zhou L."/>
            <person name="Ni X."/>
            <person name="Tian J."/>
            <person name="Zhou Y."/>
            <person name="Sheng Y."/>
            <person name="Liu T."/>
            <person name="Pan Y."/>
            <person name="Xia L."/>
            <person name="Li J."/>
            <person name="Zhao F."/>
            <person name="Cao W."/>
        </authorList>
    </citation>
    <scope>NUCLEOTIDE SEQUENCE</scope>
    <source>
        <strain evidence="1">Hyas-2018</strain>
    </source>
</reference>
<organism evidence="1 2">
    <name type="scientific">Hyalomma asiaticum</name>
    <name type="common">Tick</name>
    <dbReference type="NCBI Taxonomy" id="266040"/>
    <lineage>
        <taxon>Eukaryota</taxon>
        <taxon>Metazoa</taxon>
        <taxon>Ecdysozoa</taxon>
        <taxon>Arthropoda</taxon>
        <taxon>Chelicerata</taxon>
        <taxon>Arachnida</taxon>
        <taxon>Acari</taxon>
        <taxon>Parasitiformes</taxon>
        <taxon>Ixodida</taxon>
        <taxon>Ixodoidea</taxon>
        <taxon>Ixodidae</taxon>
        <taxon>Hyalomminae</taxon>
        <taxon>Hyalomma</taxon>
    </lineage>
</organism>
<dbReference type="Proteomes" id="UP000821845">
    <property type="component" value="Chromosome 8"/>
</dbReference>
<evidence type="ECO:0000313" key="1">
    <source>
        <dbReference type="EMBL" id="KAH6924678.1"/>
    </source>
</evidence>
<comment type="caution">
    <text evidence="1">The sequence shown here is derived from an EMBL/GenBank/DDBJ whole genome shotgun (WGS) entry which is preliminary data.</text>
</comment>